<feature type="compositionally biased region" description="Acidic residues" evidence="1">
    <location>
        <begin position="112"/>
        <end position="121"/>
    </location>
</feature>
<dbReference type="Gene3D" id="3.40.50.300">
    <property type="entry name" value="P-loop containing nucleotide triphosphate hydrolases"/>
    <property type="match status" value="1"/>
</dbReference>
<dbReference type="EMBL" id="JACBXV010000023">
    <property type="protein sequence ID" value="NYS68532.1"/>
    <property type="molecule type" value="Genomic_DNA"/>
</dbReference>
<keyword evidence="3" id="KW-0347">Helicase</keyword>
<evidence type="ECO:0000259" key="2">
    <source>
        <dbReference type="PROSITE" id="PS51194"/>
    </source>
</evidence>
<protein>
    <submittedName>
        <fullName evidence="3">Helicase</fullName>
    </submittedName>
</protein>
<evidence type="ECO:0000313" key="3">
    <source>
        <dbReference type="EMBL" id="NYS68532.1"/>
    </source>
</evidence>
<feature type="region of interest" description="Disordered" evidence="1">
    <location>
        <begin position="93"/>
        <end position="123"/>
    </location>
</feature>
<dbReference type="GO" id="GO:0004386">
    <property type="term" value="F:helicase activity"/>
    <property type="evidence" value="ECO:0007669"/>
    <property type="project" value="UniProtKB-KW"/>
</dbReference>
<keyword evidence="3" id="KW-0378">Hydrolase</keyword>
<dbReference type="Proteomes" id="UP000572528">
    <property type="component" value="Unassembled WGS sequence"/>
</dbReference>
<dbReference type="RefSeq" id="WP_179899864.1">
    <property type="nucleotide sequence ID" value="NZ_JACBXV010000023.1"/>
</dbReference>
<comment type="caution">
    <text evidence="3">The sequence shown here is derived from an EMBL/GenBank/DDBJ whole genome shotgun (WGS) entry which is preliminary data.</text>
</comment>
<feature type="compositionally biased region" description="Low complexity" evidence="1">
    <location>
        <begin position="1"/>
        <end position="21"/>
    </location>
</feature>
<dbReference type="InterPro" id="IPR027417">
    <property type="entry name" value="P-loop_NTPase"/>
</dbReference>
<dbReference type="PROSITE" id="PS51194">
    <property type="entry name" value="HELICASE_CTER"/>
    <property type="match status" value="1"/>
</dbReference>
<reference evidence="3 4" key="1">
    <citation type="submission" date="2020-07" db="EMBL/GenBank/DDBJ databases">
        <title>MOT database genomes.</title>
        <authorList>
            <person name="Joseph S."/>
            <person name="Aduse-Opoku J."/>
            <person name="Hashim A."/>
            <person name="Wade W."/>
            <person name="Curtis M."/>
        </authorList>
    </citation>
    <scope>NUCLEOTIDE SEQUENCE [LARGE SCALE GENOMIC DNA]</scope>
    <source>
        <strain evidence="3 4">WMus004</strain>
    </source>
</reference>
<proteinExistence type="predicted"/>
<dbReference type="InterPro" id="IPR001650">
    <property type="entry name" value="Helicase_C-like"/>
</dbReference>
<feature type="compositionally biased region" description="Basic and acidic residues" evidence="1">
    <location>
        <begin position="1278"/>
        <end position="1300"/>
    </location>
</feature>
<accession>A0A853EK00</accession>
<feature type="region of interest" description="Disordered" evidence="1">
    <location>
        <begin position="1262"/>
        <end position="1300"/>
    </location>
</feature>
<name>A0A853EK00_9ACTO</name>
<evidence type="ECO:0000313" key="4">
    <source>
        <dbReference type="Proteomes" id="UP000572528"/>
    </source>
</evidence>
<feature type="region of interest" description="Disordered" evidence="1">
    <location>
        <begin position="1"/>
        <end position="24"/>
    </location>
</feature>
<gene>
    <name evidence="3" type="ORF">HZZ05_03165</name>
</gene>
<dbReference type="Pfam" id="PF00271">
    <property type="entry name" value="Helicase_C"/>
    <property type="match status" value="1"/>
</dbReference>
<organism evidence="3 4">
    <name type="scientific">Actinomyces bowdenii</name>
    <dbReference type="NCBI Taxonomy" id="131109"/>
    <lineage>
        <taxon>Bacteria</taxon>
        <taxon>Bacillati</taxon>
        <taxon>Actinomycetota</taxon>
        <taxon>Actinomycetes</taxon>
        <taxon>Actinomycetales</taxon>
        <taxon>Actinomycetaceae</taxon>
        <taxon>Actinomyces</taxon>
    </lineage>
</organism>
<dbReference type="CDD" id="cd18785">
    <property type="entry name" value="SF2_C"/>
    <property type="match status" value="1"/>
</dbReference>
<feature type="region of interest" description="Disordered" evidence="1">
    <location>
        <begin position="160"/>
        <end position="187"/>
    </location>
</feature>
<dbReference type="SUPFAM" id="SSF52540">
    <property type="entry name" value="P-loop containing nucleoside triphosphate hydrolases"/>
    <property type="match status" value="1"/>
</dbReference>
<keyword evidence="3" id="KW-0547">Nucleotide-binding</keyword>
<sequence>MISETAPSAPSPSAGPSAPGSLHDGRAYVFDQDLAATSASARAGLVEVLRRELIGPAEGDTEVLTTPPDDRYLLGRIAPTRLTGTADDLEAAASTGAPVTGVEEETTHATAEEDLGEDTDDEPVRRGLMIPASMGLRFHVPADPAELESITVHVSWGTYEPTGRDDADPPASSSGQAGSRDSRTTRYRRIPHYHSLPLRLAELTPGRTQDHVLEDDVTLRVDSYRDTSPAGGPSGRHLIELALCNDRITPRRIPVDAWMFQTEIHVDAGDREVFLPVHDPLLPPAPGAQPASDPEEARLELQYRDRLEFAVGRTCSADWSLRRPQPGESAPRRAFQVRTTWMPTVETPPTTATLVPAAELDMRALAAAAMHEAGTGGPDPLRGALEPIVEVYTAWLGEQEAAVAALPEHLRGTGAEALAEALQVRDQLAEGIDHLLADPEARRCFAFMIRVMADQRLHSQIAAARAVEAGLSIEAAEARILDGRYPHHWRVFQLAFILMQLPALTDPALPRRSGDLAAAQLLFFPTGGGKTEAYLGLAAYAFAIRRRQGLLETPDGPIDGRAGVTVLMRYTLRLLTSQQFQRATTLVCAAELARREDPATWGEEPFRIGLWVGTAVSPKRVGEAQEELKRLNDQGGSGAGHRFSALQLGHCPWCGRALTPGDVRIGPAAGIADRVILRCPDELGQCPFSEGDGNVPDGLPVLTTDEEIYRLAPAFVIATVDKLARLAREGHAATLFGHVARRCERHGYVPHPGHDSTSDFSGCTLGGNGRHQAKGELPAAMIRPAARLRPPDLIIQDELHLITGALGTTVGLFEVAVETMCAWRAPDGRPARPLLVASSATVRNVADQVRGLYGRDVTIFPPQVLDASDTFFSRAVEADDAHPGRLYVGLSTTGVRLTAAEIQTAQTVMAGAQLLLDRLGAAADPYMTLVGYFSATRELAGMARYIQDDIQTGLAKPGRDSRLPRRRGTDFGALNLGELTSRIASTDITATLDRMALTFDPSVDSTTAKAAAAAAARAGKKVERREAAANPYDVVLATSMLQVGVDVSRLGLMLVVGQPKNTAEYIQATSRVGRDANRPGLVITLGNWARPRDLAHYEQFRHFHETFYARVEPLTVTPFSVTAIDRGLDGALVAAARVTQAGRSDGLNPERNAGRVTEQTEALNRLADDLATRISAAASEEESRYARDRLASRVGEWRKRQREVAKKGGRLIYERGADNARYFPLLRPAEAAGSRGSSPDDAPFIVAGSMREVQPEINLLVSPDPARLLDNAPDDAPAWERQEPRGDSDADDTRTGKEEQ</sequence>
<keyword evidence="3" id="KW-0067">ATP-binding</keyword>
<feature type="domain" description="Helicase C-terminal" evidence="2">
    <location>
        <begin position="949"/>
        <end position="1115"/>
    </location>
</feature>
<evidence type="ECO:0000256" key="1">
    <source>
        <dbReference type="SAM" id="MobiDB-lite"/>
    </source>
</evidence>
<dbReference type="NCBIfam" id="NF038325">
    <property type="entry name" value="DISARM_DrmAS"/>
    <property type="match status" value="1"/>
</dbReference>